<reference evidence="1 2" key="1">
    <citation type="submission" date="2022-03" db="EMBL/GenBank/DDBJ databases">
        <title>Novel taxa within the pig intestine.</title>
        <authorList>
            <person name="Wylensek D."/>
            <person name="Bishof K."/>
            <person name="Afrizal A."/>
            <person name="Clavel T."/>
        </authorList>
    </citation>
    <scope>NUCLEOTIDE SEQUENCE [LARGE SCALE GENOMIC DNA]</scope>
    <source>
        <strain evidence="1 2">Cla-KB-P134</strain>
    </source>
</reference>
<dbReference type="Proteomes" id="UP001285244">
    <property type="component" value="Unassembled WGS sequence"/>
</dbReference>
<keyword evidence="2" id="KW-1185">Reference proteome</keyword>
<name>A0ABU4WP08_9FIRM</name>
<organism evidence="1 2">
    <name type="scientific">Absicoccus intestinalis</name>
    <dbReference type="NCBI Taxonomy" id="2926319"/>
    <lineage>
        <taxon>Bacteria</taxon>
        <taxon>Bacillati</taxon>
        <taxon>Bacillota</taxon>
        <taxon>Erysipelotrichia</taxon>
        <taxon>Erysipelotrichales</taxon>
        <taxon>Erysipelotrichaceae</taxon>
        <taxon>Absicoccus</taxon>
    </lineage>
</organism>
<accession>A0ABU4WP08</accession>
<gene>
    <name evidence="1" type="ORF">MOZ64_10640</name>
</gene>
<comment type="caution">
    <text evidence="1">The sequence shown here is derived from an EMBL/GenBank/DDBJ whole genome shotgun (WGS) entry which is preliminary data.</text>
</comment>
<dbReference type="EMBL" id="JALBUS010000023">
    <property type="protein sequence ID" value="MDX8418290.1"/>
    <property type="molecule type" value="Genomic_DNA"/>
</dbReference>
<sequence>MEVFTNTTKVVNDDLEKKIKKGSKVSIASACFSIYAYEALKNNWRNVVNSGLFLPRQLL</sequence>
<evidence type="ECO:0000313" key="2">
    <source>
        <dbReference type="Proteomes" id="UP001285244"/>
    </source>
</evidence>
<dbReference type="RefSeq" id="WP_320326536.1">
    <property type="nucleotide sequence ID" value="NZ_JALBUS010000023.1"/>
</dbReference>
<protein>
    <submittedName>
        <fullName evidence="1">Uncharacterized protein</fullName>
    </submittedName>
</protein>
<proteinExistence type="predicted"/>
<evidence type="ECO:0000313" key="1">
    <source>
        <dbReference type="EMBL" id="MDX8418290.1"/>
    </source>
</evidence>